<accession>A0ABT0SHJ3</accession>
<protein>
    <submittedName>
        <fullName evidence="1">Uncharacterized protein</fullName>
    </submittedName>
</protein>
<name>A0ABT0SHJ3_9GAMM</name>
<reference evidence="1 2" key="1">
    <citation type="submission" date="2021-08" db="EMBL/GenBank/DDBJ databases">
        <title>Novel members of of the genus Stenotrophomonas from differernt environment.</title>
        <authorList>
            <person name="Deng Y."/>
        </authorList>
    </citation>
    <scope>NUCLEOTIDE SEQUENCE [LARGE SCALE GENOMIC DNA]</scope>
    <source>
        <strain evidence="1 2">CPCC 101365</strain>
    </source>
</reference>
<sequence length="129" mass="13183">MAMPLAALATILLQTPGRILADVRPRAVQVRRPALVCALGRLPGRPVKGRCAPAMGNLPYPPMAFLSGLGVPAADAAAAGRRAGAVGGRLRYRQRLAAAVVAGRIHPGGPGHRHAPPAPVWLMASSAPA</sequence>
<dbReference type="Proteomes" id="UP001431235">
    <property type="component" value="Unassembled WGS sequence"/>
</dbReference>
<keyword evidence="2" id="KW-1185">Reference proteome</keyword>
<proteinExistence type="predicted"/>
<evidence type="ECO:0000313" key="1">
    <source>
        <dbReference type="EMBL" id="MCL7714576.1"/>
    </source>
</evidence>
<dbReference type="RefSeq" id="WP_250063673.1">
    <property type="nucleotide sequence ID" value="NZ_JAIKTS010000002.1"/>
</dbReference>
<organism evidence="1 2">
    <name type="scientific">Stenotrophomonas mori</name>
    <dbReference type="NCBI Taxonomy" id="2871096"/>
    <lineage>
        <taxon>Bacteria</taxon>
        <taxon>Pseudomonadati</taxon>
        <taxon>Pseudomonadota</taxon>
        <taxon>Gammaproteobacteria</taxon>
        <taxon>Lysobacterales</taxon>
        <taxon>Lysobacteraceae</taxon>
        <taxon>Stenotrophomonas</taxon>
    </lineage>
</organism>
<dbReference type="EMBL" id="JAIKTS010000002">
    <property type="protein sequence ID" value="MCL7714576.1"/>
    <property type="molecule type" value="Genomic_DNA"/>
</dbReference>
<evidence type="ECO:0000313" key="2">
    <source>
        <dbReference type="Proteomes" id="UP001431235"/>
    </source>
</evidence>
<comment type="caution">
    <text evidence="1">The sequence shown here is derived from an EMBL/GenBank/DDBJ whole genome shotgun (WGS) entry which is preliminary data.</text>
</comment>
<gene>
    <name evidence="1" type="ORF">K5L01_07975</name>
</gene>